<dbReference type="Proteomes" id="UP000014174">
    <property type="component" value="Unassembled WGS sequence"/>
</dbReference>
<keyword evidence="2" id="KW-0812">Transmembrane</keyword>
<sequence length="204" mass="23029">MKNSFLIGLSLSSILVCGSLSDIKAQDTTKVANLSLTSQYNEMLSKTRTLDGYKLVNPTRLTNLWRSATDSLKREQRKLRQAEAKLNTLTTSVGTLKKTLTTNEEALAASTLKLDQVSFLGMPVDKSTYNLIMWGAVLLLGIALFVSVFQSTSARKEARYRVKLFEELSTEFQTYKVKANEREKKLARELQDERNKLDDLGHRD</sequence>
<dbReference type="OrthoDB" id="981213at2"/>
<dbReference type="STRING" id="1150600.ADIARSV_3913"/>
<evidence type="ECO:0000313" key="4">
    <source>
        <dbReference type="Proteomes" id="UP000014174"/>
    </source>
</evidence>
<accession>R9GMQ8</accession>
<keyword evidence="2" id="KW-1133">Transmembrane helix</keyword>
<dbReference type="EMBL" id="AQPN01000141">
    <property type="protein sequence ID" value="EOR92825.1"/>
    <property type="molecule type" value="Genomic_DNA"/>
</dbReference>
<dbReference type="eggNOG" id="ENOG502ZC2G">
    <property type="taxonomic scope" value="Bacteria"/>
</dbReference>
<organism evidence="3 4">
    <name type="scientific">Arcticibacter svalbardensis MN12-7</name>
    <dbReference type="NCBI Taxonomy" id="1150600"/>
    <lineage>
        <taxon>Bacteria</taxon>
        <taxon>Pseudomonadati</taxon>
        <taxon>Bacteroidota</taxon>
        <taxon>Sphingobacteriia</taxon>
        <taxon>Sphingobacteriales</taxon>
        <taxon>Sphingobacteriaceae</taxon>
        <taxon>Arcticibacter</taxon>
    </lineage>
</organism>
<name>R9GMQ8_9SPHI</name>
<gene>
    <name evidence="3" type="ORF">ADIARSV_3913</name>
</gene>
<evidence type="ECO:0000256" key="2">
    <source>
        <dbReference type="SAM" id="Phobius"/>
    </source>
</evidence>
<reference evidence="3 4" key="1">
    <citation type="journal article" date="2013" name="Genome Announc.">
        <title>Draft Genome Sequence of Arcticibacter svalbardensis Strain MN12-7T, a Member of the Family Sphingobacteriaceae Isolated from an Arctic Soil Sample.</title>
        <authorList>
            <person name="Shivaji S."/>
            <person name="Ara S."/>
            <person name="Prasad S."/>
            <person name="Manasa B.P."/>
            <person name="Begum Z."/>
            <person name="Singh A."/>
            <person name="Kumar Pinnaka A."/>
        </authorList>
    </citation>
    <scope>NUCLEOTIDE SEQUENCE [LARGE SCALE GENOMIC DNA]</scope>
    <source>
        <strain evidence="3 4">MN12-7</strain>
    </source>
</reference>
<dbReference type="AlphaFoldDB" id="R9GMQ8"/>
<keyword evidence="4" id="KW-1185">Reference proteome</keyword>
<feature type="coiled-coil region" evidence="1">
    <location>
        <begin position="176"/>
        <end position="203"/>
    </location>
</feature>
<feature type="transmembrane region" description="Helical" evidence="2">
    <location>
        <begin position="131"/>
        <end position="149"/>
    </location>
</feature>
<evidence type="ECO:0000256" key="1">
    <source>
        <dbReference type="SAM" id="Coils"/>
    </source>
</evidence>
<protein>
    <submittedName>
        <fullName evidence="3">Uncharacterized protein</fullName>
    </submittedName>
</protein>
<proteinExistence type="predicted"/>
<dbReference type="RefSeq" id="WP_016197133.1">
    <property type="nucleotide sequence ID" value="NZ_AQPN01000141.1"/>
</dbReference>
<keyword evidence="1" id="KW-0175">Coiled coil</keyword>
<evidence type="ECO:0000313" key="3">
    <source>
        <dbReference type="EMBL" id="EOR92825.1"/>
    </source>
</evidence>
<comment type="caution">
    <text evidence="3">The sequence shown here is derived from an EMBL/GenBank/DDBJ whole genome shotgun (WGS) entry which is preliminary data.</text>
</comment>
<keyword evidence="2" id="KW-0472">Membrane</keyword>
<feature type="coiled-coil region" evidence="1">
    <location>
        <begin position="65"/>
        <end position="92"/>
    </location>
</feature>